<accession>A0A1I1VND8</accession>
<evidence type="ECO:0008006" key="5">
    <source>
        <dbReference type="Google" id="ProtNLM"/>
    </source>
</evidence>
<evidence type="ECO:0000313" key="3">
    <source>
        <dbReference type="EMBL" id="SFD84329.1"/>
    </source>
</evidence>
<evidence type="ECO:0000313" key="4">
    <source>
        <dbReference type="Proteomes" id="UP000325289"/>
    </source>
</evidence>
<feature type="region of interest" description="Disordered" evidence="1">
    <location>
        <begin position="189"/>
        <end position="211"/>
    </location>
</feature>
<proteinExistence type="predicted"/>
<dbReference type="PROSITE" id="PS51257">
    <property type="entry name" value="PROKAR_LIPOPROTEIN"/>
    <property type="match status" value="1"/>
</dbReference>
<organism evidence="3 4">
    <name type="scientific">Roseivivax sediminis</name>
    <dbReference type="NCBI Taxonomy" id="936889"/>
    <lineage>
        <taxon>Bacteria</taxon>
        <taxon>Pseudomonadati</taxon>
        <taxon>Pseudomonadota</taxon>
        <taxon>Alphaproteobacteria</taxon>
        <taxon>Rhodobacterales</taxon>
        <taxon>Roseobacteraceae</taxon>
        <taxon>Roseivivax</taxon>
    </lineage>
</organism>
<dbReference type="OrthoDB" id="7856340at2"/>
<dbReference type="RefSeq" id="WP_149755194.1">
    <property type="nucleotide sequence ID" value="NZ_FOMS01000003.1"/>
</dbReference>
<protein>
    <recommendedName>
        <fullName evidence="5">Lipoprotein</fullName>
    </recommendedName>
</protein>
<dbReference type="EMBL" id="FOMS01000003">
    <property type="protein sequence ID" value="SFD84329.1"/>
    <property type="molecule type" value="Genomic_DNA"/>
</dbReference>
<evidence type="ECO:0000256" key="2">
    <source>
        <dbReference type="SAM" id="SignalP"/>
    </source>
</evidence>
<feature type="chain" id="PRO_5012430102" description="Lipoprotein" evidence="2">
    <location>
        <begin position="16"/>
        <end position="211"/>
    </location>
</feature>
<keyword evidence="2" id="KW-0732">Signal</keyword>
<name>A0A1I1VND8_9RHOB</name>
<feature type="signal peptide" evidence="2">
    <location>
        <begin position="1"/>
        <end position="15"/>
    </location>
</feature>
<sequence length="211" mass="22879">MKQLVWALSSLGALAACDTFPLTTTEFDAALARESYVQQSAADAWVATEGTELVLEKALGPVREQRILLQNRTFLRGENVIVLRTRGEELSTIGRFRPLDLLPPDGTPYPFDPFEDLSFRTEEDALGMMNWAVWTNQAGLTCILAFRRLDAASRTVPHGAAVMDMMVRNCINGTAEEALLPARPDISGYSATGSGPDGAPQMLSPLAGPLP</sequence>
<keyword evidence="4" id="KW-1185">Reference proteome</keyword>
<evidence type="ECO:0000256" key="1">
    <source>
        <dbReference type="SAM" id="MobiDB-lite"/>
    </source>
</evidence>
<gene>
    <name evidence="3" type="ORF">SAMN04515678_103304</name>
</gene>
<reference evidence="3 4" key="1">
    <citation type="submission" date="2016-10" db="EMBL/GenBank/DDBJ databases">
        <authorList>
            <person name="Varghese N."/>
            <person name="Submissions S."/>
        </authorList>
    </citation>
    <scope>NUCLEOTIDE SEQUENCE [LARGE SCALE GENOMIC DNA]</scope>
    <source>
        <strain evidence="4">YIM D21,KCTC 23444,ACCC 10710</strain>
    </source>
</reference>
<dbReference type="AlphaFoldDB" id="A0A1I1VND8"/>
<dbReference type="Proteomes" id="UP000325289">
    <property type="component" value="Unassembled WGS sequence"/>
</dbReference>